<dbReference type="PANTHER" id="PTHR47506">
    <property type="entry name" value="TRANSCRIPTIONAL REGULATORY PROTEIN"/>
    <property type="match status" value="1"/>
</dbReference>
<sequence>MRVSRKQVEENKQTILAAAGRLFRERGFDAVTVTDIMKSAGLTHGGFYGYFKSKDELIALTLAELKAASGAVENGSPPQIERYLSPEHRDNFASGCPLAALAADTIRQSEPARSEMTAGLKQQIANLSKTVNGEDDAARHRAAVGSWSAMVGAVILARMTSDPALSDEILRETAAWLQEKAPQA</sequence>
<evidence type="ECO:0000313" key="5">
    <source>
        <dbReference type="Proteomes" id="UP000332594"/>
    </source>
</evidence>
<proteinExistence type="predicted"/>
<dbReference type="InterPro" id="IPR009057">
    <property type="entry name" value="Homeodomain-like_sf"/>
</dbReference>
<dbReference type="RefSeq" id="WP_041145468.1">
    <property type="nucleotide sequence ID" value="NZ_BJNO01000001.1"/>
</dbReference>
<dbReference type="PANTHER" id="PTHR47506:SF7">
    <property type="entry name" value="TRANSCRIPTIONAL REGULATORY PROTEIN"/>
    <property type="match status" value="1"/>
</dbReference>
<name>A0A485BJM0_RAOTE</name>
<dbReference type="PRINTS" id="PR00455">
    <property type="entry name" value="HTHTETR"/>
</dbReference>
<dbReference type="InterPro" id="IPR001647">
    <property type="entry name" value="HTH_TetR"/>
</dbReference>
<dbReference type="PROSITE" id="PS01081">
    <property type="entry name" value="HTH_TETR_1"/>
    <property type="match status" value="1"/>
</dbReference>
<keyword evidence="3" id="KW-0804">Transcription</keyword>
<dbReference type="EMBL" id="CAADJG010000002">
    <property type="protein sequence ID" value="VFS72413.1"/>
    <property type="molecule type" value="Genomic_DNA"/>
</dbReference>
<dbReference type="InterPro" id="IPR023772">
    <property type="entry name" value="DNA-bd_HTH_TetR-type_CS"/>
</dbReference>
<protein>
    <submittedName>
        <fullName evidence="4">HTH-type transcriptional repressor nemR</fullName>
    </submittedName>
</protein>
<dbReference type="InterPro" id="IPR036271">
    <property type="entry name" value="Tet_transcr_reg_TetR-rel_C_sf"/>
</dbReference>
<evidence type="ECO:0000256" key="3">
    <source>
        <dbReference type="ARBA" id="ARBA00023163"/>
    </source>
</evidence>
<dbReference type="Gene3D" id="1.10.10.60">
    <property type="entry name" value="Homeodomain-like"/>
    <property type="match status" value="1"/>
</dbReference>
<keyword evidence="1" id="KW-0805">Transcription regulation</keyword>
<dbReference type="SUPFAM" id="SSF48498">
    <property type="entry name" value="Tetracyclin repressor-like, C-terminal domain"/>
    <property type="match status" value="1"/>
</dbReference>
<organism evidence="4 5">
    <name type="scientific">Raoultella terrigena</name>
    <name type="common">Klebsiella terrigena</name>
    <dbReference type="NCBI Taxonomy" id="577"/>
    <lineage>
        <taxon>Bacteria</taxon>
        <taxon>Pseudomonadati</taxon>
        <taxon>Pseudomonadota</taxon>
        <taxon>Gammaproteobacteria</taxon>
        <taxon>Enterobacterales</taxon>
        <taxon>Enterobacteriaceae</taxon>
        <taxon>Klebsiella/Raoultella group</taxon>
        <taxon>Raoultella</taxon>
    </lineage>
</organism>
<evidence type="ECO:0000256" key="2">
    <source>
        <dbReference type="ARBA" id="ARBA00023125"/>
    </source>
</evidence>
<evidence type="ECO:0000313" key="4">
    <source>
        <dbReference type="EMBL" id="VFS72413.1"/>
    </source>
</evidence>
<dbReference type="GeneID" id="57505039"/>
<dbReference type="SUPFAM" id="SSF46689">
    <property type="entry name" value="Homeodomain-like"/>
    <property type="match status" value="1"/>
</dbReference>
<dbReference type="GO" id="GO:0003677">
    <property type="term" value="F:DNA binding"/>
    <property type="evidence" value="ECO:0007669"/>
    <property type="project" value="UniProtKB-UniRule"/>
</dbReference>
<dbReference type="Proteomes" id="UP000332594">
    <property type="component" value="Unassembled WGS sequence"/>
</dbReference>
<reference evidence="4 5" key="1">
    <citation type="submission" date="2019-03" db="EMBL/GenBank/DDBJ databases">
        <authorList>
            <consortium name="Pathogen Informatics"/>
        </authorList>
    </citation>
    <scope>NUCLEOTIDE SEQUENCE [LARGE SCALE GENOMIC DNA]</scope>
    <source>
        <strain evidence="4 5">NCTC13038</strain>
    </source>
</reference>
<dbReference type="Gene3D" id="1.10.357.10">
    <property type="entry name" value="Tetracycline Repressor, domain 2"/>
    <property type="match status" value="1"/>
</dbReference>
<evidence type="ECO:0000256" key="1">
    <source>
        <dbReference type="ARBA" id="ARBA00023015"/>
    </source>
</evidence>
<keyword evidence="2" id="KW-0238">DNA-binding</keyword>
<dbReference type="AlphaFoldDB" id="A0A485BJM0"/>
<dbReference type="PROSITE" id="PS50977">
    <property type="entry name" value="HTH_TETR_2"/>
    <property type="match status" value="1"/>
</dbReference>
<dbReference type="Pfam" id="PF00440">
    <property type="entry name" value="TetR_N"/>
    <property type="match status" value="1"/>
</dbReference>
<gene>
    <name evidence="4" type="primary">nemR_1</name>
    <name evidence="4" type="ORF">NCTC13038_02604</name>
</gene>
<accession>A0A485BJM0</accession>